<dbReference type="GO" id="GO:0019628">
    <property type="term" value="P:urate catabolic process"/>
    <property type="evidence" value="ECO:0007669"/>
    <property type="project" value="UniProtKB-UniPathway"/>
</dbReference>
<keyword evidence="5" id="KW-0210">Decarboxylase</keyword>
<evidence type="ECO:0000256" key="4">
    <source>
        <dbReference type="ARBA" id="ARBA00022631"/>
    </source>
</evidence>
<dbReference type="GO" id="GO:0006144">
    <property type="term" value="P:purine nucleobase metabolic process"/>
    <property type="evidence" value="ECO:0007669"/>
    <property type="project" value="UniProtKB-KW"/>
</dbReference>
<organism evidence="8 9">
    <name type="scientific">Paenibacillus antri</name>
    <dbReference type="NCBI Taxonomy" id="2582848"/>
    <lineage>
        <taxon>Bacteria</taxon>
        <taxon>Bacillati</taxon>
        <taxon>Bacillota</taxon>
        <taxon>Bacilli</taxon>
        <taxon>Bacillales</taxon>
        <taxon>Paenibacillaceae</taxon>
        <taxon>Paenibacillus</taxon>
    </lineage>
</organism>
<name>A0A5R9GAU9_9BACL</name>
<evidence type="ECO:0000256" key="1">
    <source>
        <dbReference type="ARBA" id="ARBA00001163"/>
    </source>
</evidence>
<dbReference type="PANTHER" id="PTHR43466:SF1">
    <property type="entry name" value="2-OXO-4-HYDROXY-4-CARBOXY-5-UREIDOIMIDAZOLINE DECARBOXYLASE-RELATED"/>
    <property type="match status" value="1"/>
</dbReference>
<keyword evidence="9" id="KW-1185">Reference proteome</keyword>
<dbReference type="InterPro" id="IPR017580">
    <property type="entry name" value="OHCU_decarboxylase-1"/>
</dbReference>
<evidence type="ECO:0000313" key="9">
    <source>
        <dbReference type="Proteomes" id="UP000309676"/>
    </source>
</evidence>
<dbReference type="InterPro" id="IPR018020">
    <property type="entry name" value="OHCU_decarboxylase"/>
</dbReference>
<comment type="catalytic activity">
    <reaction evidence="1">
        <text>5-hydroxy-2-oxo-4-ureido-2,5-dihydro-1H-imidazole-5-carboxylate + H(+) = (S)-allantoin + CO2</text>
        <dbReference type="Rhea" id="RHEA:26301"/>
        <dbReference type="ChEBI" id="CHEBI:15378"/>
        <dbReference type="ChEBI" id="CHEBI:15678"/>
        <dbReference type="ChEBI" id="CHEBI:16526"/>
        <dbReference type="ChEBI" id="CHEBI:58639"/>
        <dbReference type="EC" id="4.1.1.97"/>
    </reaction>
</comment>
<dbReference type="Gene3D" id="1.10.3330.10">
    <property type="entry name" value="Oxo-4-hydroxy-4-carboxy-5-ureidoimidazoline decarboxylase"/>
    <property type="match status" value="1"/>
</dbReference>
<dbReference type="UniPathway" id="UPA00394">
    <property type="reaction ID" value="UER00652"/>
</dbReference>
<keyword evidence="4" id="KW-0659">Purine metabolism</keyword>
<feature type="domain" description="Oxo-4-hydroxy-4-carboxy-5-ureidoimidazoline decarboxylase" evidence="7">
    <location>
        <begin position="7"/>
        <end position="158"/>
    </location>
</feature>
<dbReference type="SUPFAM" id="SSF158694">
    <property type="entry name" value="UraD-Like"/>
    <property type="match status" value="1"/>
</dbReference>
<evidence type="ECO:0000256" key="2">
    <source>
        <dbReference type="ARBA" id="ARBA00004754"/>
    </source>
</evidence>
<dbReference type="PANTHER" id="PTHR43466">
    <property type="entry name" value="2-OXO-4-HYDROXY-4-CARBOXY-5-UREIDOIMIDAZOLINE DECARBOXYLASE-RELATED"/>
    <property type="match status" value="1"/>
</dbReference>
<dbReference type="Pfam" id="PF09349">
    <property type="entry name" value="OHCU_decarbox"/>
    <property type="match status" value="1"/>
</dbReference>
<dbReference type="AlphaFoldDB" id="A0A5R9GAU9"/>
<dbReference type="Proteomes" id="UP000309676">
    <property type="component" value="Unassembled WGS sequence"/>
</dbReference>
<dbReference type="NCBIfam" id="TIGR03164">
    <property type="entry name" value="UHCUDC"/>
    <property type="match status" value="1"/>
</dbReference>
<evidence type="ECO:0000256" key="6">
    <source>
        <dbReference type="ARBA" id="ARBA00023239"/>
    </source>
</evidence>
<evidence type="ECO:0000313" key="8">
    <source>
        <dbReference type="EMBL" id="TLS52851.1"/>
    </source>
</evidence>
<accession>A0A5R9GAU9</accession>
<dbReference type="EC" id="4.1.1.97" evidence="3"/>
<dbReference type="OrthoDB" id="9800909at2"/>
<comment type="caution">
    <text evidence="8">The sequence shown here is derived from an EMBL/GenBank/DDBJ whole genome shotgun (WGS) entry which is preliminary data.</text>
</comment>
<evidence type="ECO:0000259" key="7">
    <source>
        <dbReference type="Pfam" id="PF09349"/>
    </source>
</evidence>
<dbReference type="GO" id="GO:0000255">
    <property type="term" value="P:allantoin metabolic process"/>
    <property type="evidence" value="ECO:0007669"/>
    <property type="project" value="InterPro"/>
</dbReference>
<gene>
    <name evidence="8" type="primary">uraD</name>
    <name evidence="8" type="ORF">FE782_08925</name>
</gene>
<sequence length="164" mass="18243">MPLAALNAMGKEMFVETLKDVFEHSPWVAEGAYAAAPFDSVASLRSAMMDVVRNAGEDKVLGLFRAHPDLATRLAISDWSAAEQQGAGLDRLSPAEFEAFSELNRAYVGKFGFPFLFAVRGKTKEDIEEAMRMRLPRSAFEEREQALREIEKIAGFRLVDLIEA</sequence>
<evidence type="ECO:0000256" key="5">
    <source>
        <dbReference type="ARBA" id="ARBA00022793"/>
    </source>
</evidence>
<dbReference type="GO" id="GO:0051997">
    <property type="term" value="F:2-oxo-4-hydroxy-4-carboxy-5-ureidoimidazoline decarboxylase activity"/>
    <property type="evidence" value="ECO:0007669"/>
    <property type="project" value="UniProtKB-EC"/>
</dbReference>
<keyword evidence="6 8" id="KW-0456">Lyase</keyword>
<reference evidence="8 9" key="1">
    <citation type="submission" date="2019-05" db="EMBL/GenBank/DDBJ databases">
        <authorList>
            <person name="Narsing Rao M.P."/>
            <person name="Li W.J."/>
        </authorList>
    </citation>
    <scope>NUCLEOTIDE SEQUENCE [LARGE SCALE GENOMIC DNA]</scope>
    <source>
        <strain evidence="8 9">SYSU_K30003</strain>
    </source>
</reference>
<evidence type="ECO:0000256" key="3">
    <source>
        <dbReference type="ARBA" id="ARBA00012257"/>
    </source>
</evidence>
<comment type="pathway">
    <text evidence="2">Purine metabolism; urate degradation; (S)-allantoin from urate: step 3/3.</text>
</comment>
<dbReference type="EMBL" id="VCIW01000004">
    <property type="protein sequence ID" value="TLS52851.1"/>
    <property type="molecule type" value="Genomic_DNA"/>
</dbReference>
<proteinExistence type="predicted"/>
<dbReference type="InterPro" id="IPR036778">
    <property type="entry name" value="OHCU_decarboxylase_sf"/>
</dbReference>
<protein>
    <recommendedName>
        <fullName evidence="3">2-oxo-4-hydroxy-4-carboxy-5-ureidoimidazoline decarboxylase</fullName>
        <ecNumber evidence="3">4.1.1.97</ecNumber>
    </recommendedName>
</protein>